<gene>
    <name evidence="1" type="ORF">CYMTET_53564</name>
</gene>
<dbReference type="EMBL" id="LGRX02035102">
    <property type="protein sequence ID" value="KAK3236282.1"/>
    <property type="molecule type" value="Genomic_DNA"/>
</dbReference>
<evidence type="ECO:0000313" key="1">
    <source>
        <dbReference type="EMBL" id="KAK3236282.1"/>
    </source>
</evidence>
<proteinExistence type="predicted"/>
<organism evidence="1 2">
    <name type="scientific">Cymbomonas tetramitiformis</name>
    <dbReference type="NCBI Taxonomy" id="36881"/>
    <lineage>
        <taxon>Eukaryota</taxon>
        <taxon>Viridiplantae</taxon>
        <taxon>Chlorophyta</taxon>
        <taxon>Pyramimonadophyceae</taxon>
        <taxon>Pyramimonadales</taxon>
        <taxon>Pyramimonadaceae</taxon>
        <taxon>Cymbomonas</taxon>
    </lineage>
</organism>
<dbReference type="CDD" id="cd09272">
    <property type="entry name" value="RNase_HI_RT_Ty1"/>
    <property type="match status" value="1"/>
</dbReference>
<reference evidence="1 2" key="1">
    <citation type="journal article" date="2015" name="Genome Biol. Evol.">
        <title>Comparative Genomics of a Bacterivorous Green Alga Reveals Evolutionary Causalities and Consequences of Phago-Mixotrophic Mode of Nutrition.</title>
        <authorList>
            <person name="Burns J.A."/>
            <person name="Paasch A."/>
            <person name="Narechania A."/>
            <person name="Kim E."/>
        </authorList>
    </citation>
    <scope>NUCLEOTIDE SEQUENCE [LARGE SCALE GENOMIC DNA]</scope>
    <source>
        <strain evidence="1 2">PLY_AMNH</strain>
    </source>
</reference>
<dbReference type="PANTHER" id="PTHR11439">
    <property type="entry name" value="GAG-POL-RELATED RETROTRANSPOSON"/>
    <property type="match status" value="1"/>
</dbReference>
<keyword evidence="2" id="KW-1185">Reference proteome</keyword>
<dbReference type="Proteomes" id="UP001190700">
    <property type="component" value="Unassembled WGS sequence"/>
</dbReference>
<accession>A0AAE0BGY4</accession>
<protein>
    <submittedName>
        <fullName evidence="1">Uncharacterized protein</fullName>
    </submittedName>
</protein>
<comment type="caution">
    <text evidence="1">The sequence shown here is derived from an EMBL/GenBank/DDBJ whole genome shotgun (WGS) entry which is preliminary data.</text>
</comment>
<sequence>MSSTSSDHSATLCTAASTVDSPSSTRVLYYDSMATRTVLNDLSYFIPGTFDPDKAVSFAVMAGEVTTSRGSGMASIKLYNFVTQQIDVLCVEAQYVPDSPFNLMSAVCLEDRYNLYGQLMHRELISRDRQSRYKLEREGVLFVLPEAAEAPREAAFPTVAEKEGFIHCMLDRYGMAECNPSPTPMEPKVVLTPADPQESTSGRPYANLAMELMWLARCTRPDIMIAVCYLARFMHCHTEVHWQHLLRVLRYLKGTVNECLTLQCSSPASHTATLVLTGYSDADHAADKVTHRSVTGSLVRLNGSTVMYSSRLQKTVALSTADSELVALSETARDIEHLTHLISEFATVQLPVVLHGDNHASVLQAESALNNTATRHIAVRDRYVAKLVELGRVLIAKVPSAQNLADFFTKSLPVDRFRVLRSIVLRYFHNTA</sequence>
<name>A0AAE0BGY4_9CHLO</name>
<dbReference type="AlphaFoldDB" id="A0AAE0BGY4"/>
<dbReference type="PANTHER" id="PTHR11439:SF483">
    <property type="entry name" value="PEPTIDE SYNTHASE GLIP-LIKE, PUTATIVE (AFU_ORTHOLOGUE AFUA_3G12920)-RELATED"/>
    <property type="match status" value="1"/>
</dbReference>
<evidence type="ECO:0000313" key="2">
    <source>
        <dbReference type="Proteomes" id="UP001190700"/>
    </source>
</evidence>